<dbReference type="PANTHER" id="PTHR10889:SF3">
    <property type="entry name" value="DEOXYRIBOSE-PHOSPHATE ALDOLASE"/>
    <property type="match status" value="1"/>
</dbReference>
<dbReference type="InterPro" id="IPR002915">
    <property type="entry name" value="DeoC/FbaB/LacD_aldolase"/>
</dbReference>
<sequence length="248" mass="26135">MASLTPAPAWIELLDLTRLEAAVGDEDAVTDLCRRARTRYGNVAAVCVYPGYVGLARDLLTDSGIAIATVANFPGGDQRLEQVLAEVGRALRDGATEIDVVVPYRRWLQGDTHSVPALLDRVAEICAGRAQIKAILETGLIPSSAECQALAWACARPGVAFLKTSTGKAGRGATPEAVGDLVRVLASLRDAGRPMGLKIAGGVRTRDQLQCYYEIIVQTLGGGFFQPATLRIGASSLLDELLAAAPHG</sequence>
<comment type="pathway">
    <text evidence="1">Carbohydrate degradation; 2-deoxy-D-ribose 1-phosphate degradation; D-glyceraldehyde 3-phosphate and acetaldehyde from 2-deoxy-alpha-D-ribose 1-phosphate: step 2/2.</text>
</comment>
<dbReference type="OrthoDB" id="6579831at2"/>
<evidence type="ECO:0000256" key="3">
    <source>
        <dbReference type="ARBA" id="ARBA00012515"/>
    </source>
</evidence>
<evidence type="ECO:0000313" key="9">
    <source>
        <dbReference type="Proteomes" id="UP000253250"/>
    </source>
</evidence>
<protein>
    <recommendedName>
        <fullName evidence="3 7">Deoxyribose-phosphate aldolase</fullName>
        <ecNumber evidence="3 7">4.1.2.4</ecNumber>
    </recommendedName>
</protein>
<dbReference type="GO" id="GO:0016052">
    <property type="term" value="P:carbohydrate catabolic process"/>
    <property type="evidence" value="ECO:0007669"/>
    <property type="project" value="TreeGrafter"/>
</dbReference>
<dbReference type="RefSeq" id="WP_065970034.1">
    <property type="nucleotide sequence ID" value="NZ_CP080624.1"/>
</dbReference>
<evidence type="ECO:0000256" key="7">
    <source>
        <dbReference type="NCBIfam" id="TIGR00126"/>
    </source>
</evidence>
<dbReference type="PIRSF" id="PIRSF001357">
    <property type="entry name" value="DeoC"/>
    <property type="match status" value="1"/>
</dbReference>
<dbReference type="GO" id="GO:0005737">
    <property type="term" value="C:cytoplasm"/>
    <property type="evidence" value="ECO:0007669"/>
    <property type="project" value="InterPro"/>
</dbReference>
<keyword evidence="9" id="KW-1185">Reference proteome</keyword>
<evidence type="ECO:0000256" key="5">
    <source>
        <dbReference type="ARBA" id="ARBA00023270"/>
    </source>
</evidence>
<keyword evidence="5" id="KW-0704">Schiff base</keyword>
<dbReference type="SUPFAM" id="SSF51569">
    <property type="entry name" value="Aldolase"/>
    <property type="match status" value="1"/>
</dbReference>
<dbReference type="Gene3D" id="3.20.20.70">
    <property type="entry name" value="Aldolase class I"/>
    <property type="match status" value="1"/>
</dbReference>
<comment type="caution">
    <text evidence="8">The sequence shown here is derived from an EMBL/GenBank/DDBJ whole genome shotgun (WGS) entry which is preliminary data.</text>
</comment>
<accession>A0A1C2G232</accession>
<evidence type="ECO:0000256" key="4">
    <source>
        <dbReference type="ARBA" id="ARBA00023239"/>
    </source>
</evidence>
<dbReference type="AlphaFoldDB" id="A0A1C2G232"/>
<evidence type="ECO:0000313" key="8">
    <source>
        <dbReference type="EMBL" id="RCN58805.1"/>
    </source>
</evidence>
<comment type="catalytic activity">
    <reaction evidence="6">
        <text>2-deoxy-D-ribose 5-phosphate = D-glyceraldehyde 3-phosphate + acetaldehyde</text>
        <dbReference type="Rhea" id="RHEA:12821"/>
        <dbReference type="ChEBI" id="CHEBI:15343"/>
        <dbReference type="ChEBI" id="CHEBI:59776"/>
        <dbReference type="ChEBI" id="CHEBI:62877"/>
        <dbReference type="EC" id="4.1.2.4"/>
    </reaction>
</comment>
<gene>
    <name evidence="8" type="primary">deoC</name>
    <name evidence="8" type="ORF">C4900_03325</name>
</gene>
<dbReference type="NCBIfam" id="TIGR00126">
    <property type="entry name" value="deoC"/>
    <property type="match status" value="1"/>
</dbReference>
<organism evidence="8 9">
    <name type="scientific">Acidiferrobacter thiooxydans</name>
    <dbReference type="NCBI Taxonomy" id="163359"/>
    <lineage>
        <taxon>Bacteria</taxon>
        <taxon>Pseudomonadati</taxon>
        <taxon>Pseudomonadota</taxon>
        <taxon>Gammaproteobacteria</taxon>
        <taxon>Acidiferrobacterales</taxon>
        <taxon>Acidiferrobacteraceae</taxon>
        <taxon>Acidiferrobacter</taxon>
    </lineage>
</organism>
<name>A0A1C2G232_9GAMM</name>
<dbReference type="EMBL" id="PSYR01000001">
    <property type="protein sequence ID" value="RCN58805.1"/>
    <property type="molecule type" value="Genomic_DNA"/>
</dbReference>
<evidence type="ECO:0000256" key="1">
    <source>
        <dbReference type="ARBA" id="ARBA00004816"/>
    </source>
</evidence>
<keyword evidence="4" id="KW-0456">Lyase</keyword>
<dbReference type="STRING" id="163359.A9R16_10930"/>
<proteinExistence type="inferred from homology"/>
<dbReference type="Pfam" id="PF01791">
    <property type="entry name" value="DeoC"/>
    <property type="match status" value="1"/>
</dbReference>
<dbReference type="InterPro" id="IPR011343">
    <property type="entry name" value="DeoC"/>
</dbReference>
<dbReference type="EC" id="4.1.2.4" evidence="3 7"/>
<reference evidence="8 9" key="1">
    <citation type="submission" date="2018-02" db="EMBL/GenBank/DDBJ databases">
        <title>Insights into the biology of acidophilic members of the Acidiferrobacteraceae family derived from comparative genomic analyses.</title>
        <authorList>
            <person name="Issotta F."/>
            <person name="Thyssen C."/>
            <person name="Mena C."/>
            <person name="Moya A."/>
            <person name="Bellenberg S."/>
            <person name="Sproer C."/>
            <person name="Covarrubias P.C."/>
            <person name="Sand W."/>
            <person name="Quatrini R."/>
            <person name="Vera M."/>
        </authorList>
    </citation>
    <scope>NUCLEOTIDE SEQUENCE [LARGE SCALE GENOMIC DNA]</scope>
    <source>
        <strain evidence="9">m-1</strain>
    </source>
</reference>
<dbReference type="GO" id="GO:0004139">
    <property type="term" value="F:deoxyribose-phosphate aldolase activity"/>
    <property type="evidence" value="ECO:0007669"/>
    <property type="project" value="UniProtKB-UniRule"/>
</dbReference>
<dbReference type="PANTHER" id="PTHR10889">
    <property type="entry name" value="DEOXYRIBOSE-PHOSPHATE ALDOLASE"/>
    <property type="match status" value="1"/>
</dbReference>
<evidence type="ECO:0000256" key="6">
    <source>
        <dbReference type="ARBA" id="ARBA00048791"/>
    </source>
</evidence>
<dbReference type="Proteomes" id="UP000253250">
    <property type="component" value="Unassembled WGS sequence"/>
</dbReference>
<evidence type="ECO:0000256" key="2">
    <source>
        <dbReference type="ARBA" id="ARBA00009473"/>
    </source>
</evidence>
<dbReference type="InterPro" id="IPR013785">
    <property type="entry name" value="Aldolase_TIM"/>
</dbReference>
<comment type="similarity">
    <text evidence="2">Belongs to the DeoC/FbaB aldolase family. DeoC type 2 subfamily.</text>
</comment>
<dbReference type="GO" id="GO:0009264">
    <property type="term" value="P:deoxyribonucleotide catabolic process"/>
    <property type="evidence" value="ECO:0007669"/>
    <property type="project" value="UniProtKB-UniRule"/>
</dbReference>
<dbReference type="SMART" id="SM01133">
    <property type="entry name" value="DeoC"/>
    <property type="match status" value="1"/>
</dbReference>